<accession>A0A7J8AF35</accession>
<protein>
    <submittedName>
        <fullName evidence="1">Uncharacterized protein</fullName>
    </submittedName>
</protein>
<proteinExistence type="predicted"/>
<dbReference type="AlphaFoldDB" id="A0A7J8AF35"/>
<evidence type="ECO:0000313" key="1">
    <source>
        <dbReference type="EMBL" id="KAF6385044.1"/>
    </source>
</evidence>
<name>A0A7J8AF35_RHIFE</name>
<evidence type="ECO:0000313" key="2">
    <source>
        <dbReference type="Proteomes" id="UP000585614"/>
    </source>
</evidence>
<comment type="caution">
    <text evidence="1">The sequence shown here is derived from an EMBL/GenBank/DDBJ whole genome shotgun (WGS) entry which is preliminary data.</text>
</comment>
<dbReference type="EMBL" id="JACAGC010000002">
    <property type="protein sequence ID" value="KAF6385044.1"/>
    <property type="molecule type" value="Genomic_DNA"/>
</dbReference>
<organism evidence="1 2">
    <name type="scientific">Rhinolophus ferrumequinum</name>
    <name type="common">Greater horseshoe bat</name>
    <dbReference type="NCBI Taxonomy" id="59479"/>
    <lineage>
        <taxon>Eukaryota</taxon>
        <taxon>Metazoa</taxon>
        <taxon>Chordata</taxon>
        <taxon>Craniata</taxon>
        <taxon>Vertebrata</taxon>
        <taxon>Euteleostomi</taxon>
        <taxon>Mammalia</taxon>
        <taxon>Eutheria</taxon>
        <taxon>Laurasiatheria</taxon>
        <taxon>Chiroptera</taxon>
        <taxon>Yinpterochiroptera</taxon>
        <taxon>Rhinolophoidea</taxon>
        <taxon>Rhinolophidae</taxon>
        <taxon>Rhinolophinae</taxon>
        <taxon>Rhinolophus</taxon>
    </lineage>
</organism>
<dbReference type="Proteomes" id="UP000585614">
    <property type="component" value="Unassembled WGS sequence"/>
</dbReference>
<gene>
    <name evidence="1" type="ORF">mRhiFer1_008868</name>
</gene>
<reference evidence="1 2" key="1">
    <citation type="journal article" date="2020" name="Nature">
        <title>Six reference-quality genomes reveal evolution of bat adaptations.</title>
        <authorList>
            <person name="Jebb D."/>
            <person name="Huang Z."/>
            <person name="Pippel M."/>
            <person name="Hughes G.M."/>
            <person name="Lavrichenko K."/>
            <person name="Devanna P."/>
            <person name="Winkler S."/>
            <person name="Jermiin L.S."/>
            <person name="Skirmuntt E.C."/>
            <person name="Katzourakis A."/>
            <person name="Burkitt-Gray L."/>
            <person name="Ray D.A."/>
            <person name="Sullivan K.A.M."/>
            <person name="Roscito J.G."/>
            <person name="Kirilenko B.M."/>
            <person name="Davalos L.M."/>
            <person name="Corthals A.P."/>
            <person name="Power M.L."/>
            <person name="Jones G."/>
            <person name="Ransome R.D."/>
            <person name="Dechmann D.K.N."/>
            <person name="Locatelli A.G."/>
            <person name="Puechmaille S.J."/>
            <person name="Fedrigo O."/>
            <person name="Jarvis E.D."/>
            <person name="Hiller M."/>
            <person name="Vernes S.C."/>
            <person name="Myers E.W."/>
            <person name="Teeling E.C."/>
        </authorList>
    </citation>
    <scope>NUCLEOTIDE SEQUENCE [LARGE SCALE GENOMIC DNA]</scope>
    <source>
        <strain evidence="1">MRhiFer1</strain>
        <tissue evidence="1">Lung</tissue>
    </source>
</reference>
<sequence length="125" mass="14273">MCLFQERTLGPCRDTWHRWLPYCASPVLRSSVQALDLSGKMLFQAGYPSRQSLCGRCRREAHSNSETPMKLSLRCGNTCLQVLRSWVVFRKQTCGKRQQQNKKPSLVPCPLDGKKLSFIYGLHVA</sequence>